<protein>
    <submittedName>
        <fullName evidence="1">Elongator complex protein 1</fullName>
    </submittedName>
</protein>
<proteinExistence type="predicted"/>
<organism evidence="1">
    <name type="scientific">Pararge aegeria</name>
    <name type="common">speckled wood butterfly</name>
    <dbReference type="NCBI Taxonomy" id="116150"/>
    <lineage>
        <taxon>Eukaryota</taxon>
        <taxon>Metazoa</taxon>
        <taxon>Ecdysozoa</taxon>
        <taxon>Arthropoda</taxon>
        <taxon>Hexapoda</taxon>
        <taxon>Insecta</taxon>
        <taxon>Pterygota</taxon>
        <taxon>Neoptera</taxon>
        <taxon>Endopterygota</taxon>
        <taxon>Lepidoptera</taxon>
        <taxon>Glossata</taxon>
        <taxon>Ditrysia</taxon>
        <taxon>Papilionoidea</taxon>
        <taxon>Nymphalidae</taxon>
        <taxon>Satyrinae</taxon>
        <taxon>Satyrini</taxon>
        <taxon>Parargina</taxon>
        <taxon>Pararge</taxon>
    </lineage>
</organism>
<accession>S4PF32</accession>
<reference evidence="1" key="2">
    <citation type="submission" date="2013-05" db="EMBL/GenBank/DDBJ databases">
        <authorList>
            <person name="Carter J.-M."/>
            <person name="Baker S.C."/>
            <person name="Pink R."/>
            <person name="Carter D.R.F."/>
            <person name="Collins A."/>
            <person name="Tomlin J."/>
            <person name="Gibbs M."/>
            <person name="Breuker C.J."/>
        </authorList>
    </citation>
    <scope>NUCLEOTIDE SEQUENCE</scope>
    <source>
        <tissue evidence="1">Ovary</tissue>
    </source>
</reference>
<dbReference type="EMBL" id="GAIX01003016">
    <property type="protein sequence ID" value="JAA89544.1"/>
    <property type="molecule type" value="Transcribed_RNA"/>
</dbReference>
<reference evidence="1" key="1">
    <citation type="journal article" date="2013" name="BMC Genomics">
        <title>Unscrambling butterfly oogenesis.</title>
        <authorList>
            <person name="Carter J.M."/>
            <person name="Baker S.C."/>
            <person name="Pink R."/>
            <person name="Carter D.R."/>
            <person name="Collins A."/>
            <person name="Tomlin J."/>
            <person name="Gibbs M."/>
            <person name="Breuker C.J."/>
        </authorList>
    </citation>
    <scope>NUCLEOTIDE SEQUENCE</scope>
    <source>
        <tissue evidence="1">Ovary</tissue>
    </source>
</reference>
<sequence length="85" mass="9957">YEAYKTIPHKNVSFPFQCYNWYWLDSKTFLCTSVDNNSSYQFMQYQISEGIIVKESVQPLPSAVTRIHCHPFLKSVVFLQLNTGE</sequence>
<feature type="non-terminal residue" evidence="1">
    <location>
        <position position="85"/>
    </location>
</feature>
<name>S4PF32_9NEOP</name>
<dbReference type="AlphaFoldDB" id="S4PF32"/>
<feature type="non-terminal residue" evidence="1">
    <location>
        <position position="1"/>
    </location>
</feature>
<evidence type="ECO:0000313" key="1">
    <source>
        <dbReference type="EMBL" id="JAA89544.1"/>
    </source>
</evidence>